<evidence type="ECO:0000313" key="2">
    <source>
        <dbReference type="EMBL" id="MDP5228635.1"/>
    </source>
</evidence>
<keyword evidence="3" id="KW-1185">Reference proteome</keyword>
<dbReference type="PANTHER" id="PTHR36840:SF1">
    <property type="entry name" value="BLL5714 PROTEIN"/>
    <property type="match status" value="1"/>
</dbReference>
<dbReference type="InterPro" id="IPR010640">
    <property type="entry name" value="Low_temperature_requirement_A"/>
</dbReference>
<accession>A0ABT9IU75</accession>
<keyword evidence="1" id="KW-0812">Transmembrane</keyword>
<gene>
    <name evidence="2" type="ORF">Q9R02_15870</name>
</gene>
<keyword evidence="1" id="KW-1133">Transmembrane helix</keyword>
<protein>
    <submittedName>
        <fullName evidence="2">Low temperature requirement protein A</fullName>
    </submittedName>
</protein>
<reference evidence="2 3" key="1">
    <citation type="submission" date="2023-08" db="EMBL/GenBank/DDBJ databases">
        <title>Arthrobacter horti sp. nov., isolated from forest soil.</title>
        <authorList>
            <person name="Park M."/>
        </authorList>
    </citation>
    <scope>NUCLEOTIDE SEQUENCE [LARGE SCALE GENOMIC DNA]</scope>
    <source>
        <strain evidence="2 3">YJM1</strain>
    </source>
</reference>
<feature type="transmembrane region" description="Helical" evidence="1">
    <location>
        <begin position="341"/>
        <end position="358"/>
    </location>
</feature>
<organism evidence="2 3">
    <name type="scientific">Arthrobacter horti</name>
    <dbReference type="NCBI Taxonomy" id="3068273"/>
    <lineage>
        <taxon>Bacteria</taxon>
        <taxon>Bacillati</taxon>
        <taxon>Actinomycetota</taxon>
        <taxon>Actinomycetes</taxon>
        <taxon>Micrococcales</taxon>
        <taxon>Micrococcaceae</taxon>
        <taxon>Arthrobacter</taxon>
    </lineage>
</organism>
<feature type="transmembrane region" description="Helical" evidence="1">
    <location>
        <begin position="32"/>
        <end position="49"/>
    </location>
</feature>
<feature type="transmembrane region" description="Helical" evidence="1">
    <location>
        <begin position="89"/>
        <end position="111"/>
    </location>
</feature>
<keyword evidence="1" id="KW-0472">Membrane</keyword>
<feature type="transmembrane region" description="Helical" evidence="1">
    <location>
        <begin position="235"/>
        <end position="257"/>
    </location>
</feature>
<dbReference type="PANTHER" id="PTHR36840">
    <property type="entry name" value="BLL5714 PROTEIN"/>
    <property type="match status" value="1"/>
</dbReference>
<dbReference type="Pfam" id="PF06772">
    <property type="entry name" value="LtrA"/>
    <property type="match status" value="1"/>
</dbReference>
<dbReference type="EMBL" id="JAVALS010000020">
    <property type="protein sequence ID" value="MDP5228635.1"/>
    <property type="molecule type" value="Genomic_DNA"/>
</dbReference>
<evidence type="ECO:0000256" key="1">
    <source>
        <dbReference type="SAM" id="Phobius"/>
    </source>
</evidence>
<comment type="caution">
    <text evidence="2">The sequence shown here is derived from an EMBL/GenBank/DDBJ whole genome shotgun (WGS) entry which is preliminary data.</text>
</comment>
<sequence length="402" mass="42311">MSRAHRPLALRRGRPAPTVDDRDASRADWMELFFDLVFVVLVGQLSAGLRTHPDFADVGVFLALFSSVWWSWVNLTFSVNIQEHLSRRALAGYMLAAMAAMGAIAVAAPGATASSGWLFALGNAALRGVMLGLWVRRSWSAGAGARIRVLAYNGATGILWLASAFVPAPGRFLLWAVAIVVEIVLLVVTAPGLLRRLGTVNVEHLAERFGTLVIIALGESVLAIVNAVSASLSPMVGLAAGLALVITACLAWSMFMFGVDSMRAGLERLVRADDSRGLVETFAFLPYLLVAGVMMLAGALSAAISAPAGILPVASGVTLGAGVALFYGTNALVSRRYGNRWRVILPWALPAVLLPLAVSAGAAWIPAVWVLGAMACVLVAVVVIAERLARRKAVAKAGVWPG</sequence>
<evidence type="ECO:0000313" key="3">
    <source>
        <dbReference type="Proteomes" id="UP001232725"/>
    </source>
</evidence>
<feature type="transmembrane region" description="Helical" evidence="1">
    <location>
        <begin position="310"/>
        <end position="329"/>
    </location>
</feature>
<name>A0ABT9IU75_9MICC</name>
<feature type="transmembrane region" description="Helical" evidence="1">
    <location>
        <begin position="55"/>
        <end position="77"/>
    </location>
</feature>
<proteinExistence type="predicted"/>
<dbReference type="RefSeq" id="WP_305997681.1">
    <property type="nucleotide sequence ID" value="NZ_JAVALS010000020.1"/>
</dbReference>
<feature type="transmembrane region" description="Helical" evidence="1">
    <location>
        <begin position="172"/>
        <end position="194"/>
    </location>
</feature>
<feature type="transmembrane region" description="Helical" evidence="1">
    <location>
        <begin position="364"/>
        <end position="385"/>
    </location>
</feature>
<feature type="transmembrane region" description="Helical" evidence="1">
    <location>
        <begin position="117"/>
        <end position="135"/>
    </location>
</feature>
<dbReference type="Proteomes" id="UP001232725">
    <property type="component" value="Unassembled WGS sequence"/>
</dbReference>
<feature type="transmembrane region" description="Helical" evidence="1">
    <location>
        <begin position="147"/>
        <end position="166"/>
    </location>
</feature>
<feature type="transmembrane region" description="Helical" evidence="1">
    <location>
        <begin position="206"/>
        <end position="229"/>
    </location>
</feature>
<feature type="transmembrane region" description="Helical" evidence="1">
    <location>
        <begin position="278"/>
        <end position="304"/>
    </location>
</feature>